<feature type="transmembrane region" description="Helical" evidence="1">
    <location>
        <begin position="58"/>
        <end position="77"/>
    </location>
</feature>
<gene>
    <name evidence="2" type="ORF">SAMN02745163_03926</name>
</gene>
<organism evidence="2 3">
    <name type="scientific">Clostridium cavendishii DSM 21758</name>
    <dbReference type="NCBI Taxonomy" id="1121302"/>
    <lineage>
        <taxon>Bacteria</taxon>
        <taxon>Bacillati</taxon>
        <taxon>Bacillota</taxon>
        <taxon>Clostridia</taxon>
        <taxon>Eubacteriales</taxon>
        <taxon>Clostridiaceae</taxon>
        <taxon>Clostridium</taxon>
    </lineage>
</organism>
<evidence type="ECO:0000313" key="2">
    <source>
        <dbReference type="EMBL" id="SHK49968.1"/>
    </source>
</evidence>
<name>A0A1M6SZJ4_9CLOT</name>
<evidence type="ECO:0000256" key="1">
    <source>
        <dbReference type="SAM" id="Phobius"/>
    </source>
</evidence>
<protein>
    <submittedName>
        <fullName evidence="2">Gluconate:H+ symporter, GntP family</fullName>
    </submittedName>
</protein>
<keyword evidence="1" id="KW-1133">Transmembrane helix</keyword>
<feature type="transmembrane region" description="Helical" evidence="1">
    <location>
        <begin position="281"/>
        <end position="304"/>
    </location>
</feature>
<feature type="transmembrane region" description="Helical" evidence="1">
    <location>
        <begin position="241"/>
        <end position="260"/>
    </location>
</feature>
<feature type="transmembrane region" description="Helical" evidence="1">
    <location>
        <begin position="28"/>
        <end position="46"/>
    </location>
</feature>
<dbReference type="GO" id="GO:0015128">
    <property type="term" value="F:gluconate transmembrane transporter activity"/>
    <property type="evidence" value="ECO:0007669"/>
    <property type="project" value="InterPro"/>
</dbReference>
<dbReference type="STRING" id="1121302.SAMN02745163_03926"/>
<evidence type="ECO:0000313" key="3">
    <source>
        <dbReference type="Proteomes" id="UP000184310"/>
    </source>
</evidence>
<dbReference type="Pfam" id="PF02447">
    <property type="entry name" value="GntP_permease"/>
    <property type="match status" value="1"/>
</dbReference>
<feature type="transmembrane region" description="Helical" evidence="1">
    <location>
        <begin position="310"/>
        <end position="338"/>
    </location>
</feature>
<reference evidence="2 3" key="1">
    <citation type="submission" date="2016-11" db="EMBL/GenBank/DDBJ databases">
        <authorList>
            <person name="Jaros S."/>
            <person name="Januszkiewicz K."/>
            <person name="Wedrychowicz H."/>
        </authorList>
    </citation>
    <scope>NUCLEOTIDE SEQUENCE [LARGE SCALE GENOMIC DNA]</scope>
    <source>
        <strain evidence="2 3">DSM 21758</strain>
    </source>
</reference>
<dbReference type="Proteomes" id="UP000184310">
    <property type="component" value="Unassembled WGS sequence"/>
</dbReference>
<feature type="transmembrane region" description="Helical" evidence="1">
    <location>
        <begin position="6"/>
        <end position="21"/>
    </location>
</feature>
<feature type="transmembrane region" description="Helical" evidence="1">
    <location>
        <begin position="97"/>
        <end position="130"/>
    </location>
</feature>
<dbReference type="OrthoDB" id="2136698at2"/>
<feature type="transmembrane region" description="Helical" evidence="1">
    <location>
        <begin position="399"/>
        <end position="416"/>
    </location>
</feature>
<sequence length="418" mass="43054">MVEISTFGAIFGLAFAVFLIFKKLNPVYSMIGGALVGGLAGGASLTKTVDILIGGAESIVPAVVRVLCAGIFAGVIIETGAANKIADRIIKRLGEDFAMLAIILSAMIICAVGVLLPVSVITIAPIALVLGEKANFSKASVLIAVLGGAKSGNMLSPNPNTIAIADGFKVDLSMVMIHGLLPAISGVIATYFIAKILIKKGDKIVLKHKKNEEKLLPSFRASILGPVVVVGLLVLSSVLKLGLDSMLILPIGGFISALAMKRTNKFLDYCTEGLNKMTGPAILLLGTGTLAGVISKSALSASIIGVLNNLGIPGIFLASIAGILMGGASASVTGGSVITSTVFSKPILALGVKPIAAAEMVHTGVSVIDDLPHGNLFHISAQSVDYDIAERMKLIPYELLIGLTMNIVATILYGFVLN</sequence>
<feature type="transmembrane region" description="Helical" evidence="1">
    <location>
        <begin position="175"/>
        <end position="194"/>
    </location>
</feature>
<keyword evidence="1" id="KW-0812">Transmembrane</keyword>
<dbReference type="EMBL" id="FQZB01000018">
    <property type="protein sequence ID" value="SHK49968.1"/>
    <property type="molecule type" value="Genomic_DNA"/>
</dbReference>
<dbReference type="GO" id="GO:0005886">
    <property type="term" value="C:plasma membrane"/>
    <property type="evidence" value="ECO:0007669"/>
    <property type="project" value="TreeGrafter"/>
</dbReference>
<dbReference type="PANTHER" id="PTHR30354:SF23">
    <property type="entry name" value="GNTP FAMILY PERMEASE"/>
    <property type="match status" value="1"/>
</dbReference>
<dbReference type="AlphaFoldDB" id="A0A1M6SZJ4"/>
<dbReference type="RefSeq" id="WP_072992134.1">
    <property type="nucleotide sequence ID" value="NZ_FQZB01000018.1"/>
</dbReference>
<dbReference type="PANTHER" id="PTHR30354">
    <property type="entry name" value="GNT FAMILY GLUCONATE TRANSPORTER"/>
    <property type="match status" value="1"/>
</dbReference>
<dbReference type="InterPro" id="IPR003474">
    <property type="entry name" value="Glcn_transporter"/>
</dbReference>
<feature type="transmembrane region" description="Helical" evidence="1">
    <location>
        <begin position="215"/>
        <end position="235"/>
    </location>
</feature>
<accession>A0A1M6SZJ4</accession>
<keyword evidence="3" id="KW-1185">Reference proteome</keyword>
<proteinExistence type="predicted"/>
<keyword evidence="1" id="KW-0472">Membrane</keyword>